<protein>
    <submittedName>
        <fullName evidence="1">High mobility group protein HMGA plant protein</fullName>
    </submittedName>
</protein>
<name>A0ACB7VXT0_DIOAL</name>
<organism evidence="1 2">
    <name type="scientific">Dioscorea alata</name>
    <name type="common">Purple yam</name>
    <dbReference type="NCBI Taxonomy" id="55571"/>
    <lineage>
        <taxon>Eukaryota</taxon>
        <taxon>Viridiplantae</taxon>
        <taxon>Streptophyta</taxon>
        <taxon>Embryophyta</taxon>
        <taxon>Tracheophyta</taxon>
        <taxon>Spermatophyta</taxon>
        <taxon>Magnoliopsida</taxon>
        <taxon>Liliopsida</taxon>
        <taxon>Dioscoreales</taxon>
        <taxon>Dioscoreaceae</taxon>
        <taxon>Dioscorea</taxon>
    </lineage>
</organism>
<proteinExistence type="predicted"/>
<reference evidence="2" key="1">
    <citation type="journal article" date="2022" name="Nat. Commun.">
        <title>Chromosome evolution and the genetic basis of agronomically important traits in greater yam.</title>
        <authorList>
            <person name="Bredeson J.V."/>
            <person name="Lyons J.B."/>
            <person name="Oniyinde I.O."/>
            <person name="Okereke N.R."/>
            <person name="Kolade O."/>
            <person name="Nnabue I."/>
            <person name="Nwadili C.O."/>
            <person name="Hribova E."/>
            <person name="Parker M."/>
            <person name="Nwogha J."/>
            <person name="Shu S."/>
            <person name="Carlson J."/>
            <person name="Kariba R."/>
            <person name="Muthemba S."/>
            <person name="Knop K."/>
            <person name="Barton G.J."/>
            <person name="Sherwood A.V."/>
            <person name="Lopez-Montes A."/>
            <person name="Asiedu R."/>
            <person name="Jamnadass R."/>
            <person name="Muchugi A."/>
            <person name="Goodstein D."/>
            <person name="Egesi C.N."/>
            <person name="Featherston J."/>
            <person name="Asfaw A."/>
            <person name="Simpson G.G."/>
            <person name="Dolezel J."/>
            <person name="Hendre P.S."/>
            <person name="Van Deynze A."/>
            <person name="Kumar P.L."/>
            <person name="Obidiegwu J.E."/>
            <person name="Bhattacharjee R."/>
            <person name="Rokhsar D.S."/>
        </authorList>
    </citation>
    <scope>NUCLEOTIDE SEQUENCE [LARGE SCALE GENOMIC DNA]</scope>
    <source>
        <strain evidence="2">cv. TDa95/00328</strain>
    </source>
</reference>
<keyword evidence="2" id="KW-1185">Reference proteome</keyword>
<evidence type="ECO:0000313" key="2">
    <source>
        <dbReference type="Proteomes" id="UP000827976"/>
    </source>
</evidence>
<dbReference type="Proteomes" id="UP000827976">
    <property type="component" value="Chromosome 6"/>
</dbReference>
<accession>A0ACB7VXT0</accession>
<gene>
    <name evidence="1" type="ORF">IHE45_06G080800</name>
</gene>
<dbReference type="EMBL" id="CM037016">
    <property type="protein sequence ID" value="KAH7679773.1"/>
    <property type="molecule type" value="Genomic_DNA"/>
</dbReference>
<sequence>MAATDEPSDQAAFPSYSEMIMAAIDALNDGNGASESMISKFMEETYGGLPSTHSVDLQVELTRMKESGELVLGENYYKRPDAEVAPKRGRGRPPKAKISGTDGEAVAVAASIVPRPRGRPPKPKDPLAAAVAKAAHGLPKRRGRPPKNPRVAAAVVPVPPAAVVGVKRGRGRPPKVKPQLADVGFG</sequence>
<evidence type="ECO:0000313" key="1">
    <source>
        <dbReference type="EMBL" id="KAH7679773.1"/>
    </source>
</evidence>
<comment type="caution">
    <text evidence="1">The sequence shown here is derived from an EMBL/GenBank/DDBJ whole genome shotgun (WGS) entry which is preliminary data.</text>
</comment>